<name>A0ABP0ZM83_9ASCO</name>
<feature type="region of interest" description="Disordered" evidence="1">
    <location>
        <begin position="1"/>
        <end position="20"/>
    </location>
</feature>
<dbReference type="Pfam" id="PF00004">
    <property type="entry name" value="AAA"/>
    <property type="match status" value="1"/>
</dbReference>
<accession>A0ABP0ZM83</accession>
<dbReference type="PANTHER" id="PTHR13779">
    <property type="entry name" value="WERNER HELICASE-INTERACTING PROTEIN 1 FAMILY MEMBER"/>
    <property type="match status" value="1"/>
</dbReference>
<sequence length="509" mass="57310">MSMSRHALTHAASPTTTRERLIDVPLPEAVRPSSISNYIGQSHLLNPQDGILANYIRLGYLPSMILVGPPGSGKTTLARIIAHECGYPREMIFETSATTMTTNLLKDLIKFQQSSSLSSSRHRSIVIFIDEIHRLTKLQQDWLLPYVEDGSFILIGATTVLTPSKRIRRAILSRCQVFAMERLSTDDAKRMLQSAVEFINLKRAHLLRVGQLQFDSECLEAIVEHVEGDCRAAINMIELASQLFCQTKNNTAVGKDDIRPILTTLEKDSTKTEELYRQLWKIMSSGSAFFTKQRNNEAKLELNPADFKGDLDEYATRMENSDDGDVETHDESGAGDSLETSPRQIALDRFMTNAIYYALSILNAGETFATFQKRLLVFVLQTYRMSLRFLRALLALCKTRALDSGDSLGCAVHDIMELIMTQGEIVGHEHVLQPFSCARRYFWGKKKVEAKESTNTETKADEKFQISYDDEEVAALDVEPTLAHDSVPQIPYPEIVYDEDLIKQLETGL</sequence>
<evidence type="ECO:0000313" key="4">
    <source>
        <dbReference type="Proteomes" id="UP001497383"/>
    </source>
</evidence>
<dbReference type="RefSeq" id="XP_066830428.1">
    <property type="nucleotide sequence ID" value="XM_066973606.1"/>
</dbReference>
<evidence type="ECO:0000256" key="1">
    <source>
        <dbReference type="SAM" id="MobiDB-lite"/>
    </source>
</evidence>
<dbReference type="InterPro" id="IPR003959">
    <property type="entry name" value="ATPase_AAA_core"/>
</dbReference>
<dbReference type="SMART" id="SM00382">
    <property type="entry name" value="AAA"/>
    <property type="match status" value="1"/>
</dbReference>
<organism evidence="3 4">
    <name type="scientific">Lodderomyces beijingensis</name>
    <dbReference type="NCBI Taxonomy" id="1775926"/>
    <lineage>
        <taxon>Eukaryota</taxon>
        <taxon>Fungi</taxon>
        <taxon>Dikarya</taxon>
        <taxon>Ascomycota</taxon>
        <taxon>Saccharomycotina</taxon>
        <taxon>Pichiomycetes</taxon>
        <taxon>Debaryomycetaceae</taxon>
        <taxon>Candida/Lodderomyces clade</taxon>
        <taxon>Lodderomyces</taxon>
    </lineage>
</organism>
<dbReference type="InterPro" id="IPR027417">
    <property type="entry name" value="P-loop_NTPase"/>
</dbReference>
<dbReference type="InterPro" id="IPR051314">
    <property type="entry name" value="AAA_ATPase_RarA/MGS1/WRNIP1"/>
</dbReference>
<feature type="domain" description="AAA+ ATPase" evidence="2">
    <location>
        <begin position="60"/>
        <end position="184"/>
    </location>
</feature>
<feature type="region of interest" description="Disordered" evidence="1">
    <location>
        <begin position="319"/>
        <end position="339"/>
    </location>
</feature>
<dbReference type="Proteomes" id="UP001497383">
    <property type="component" value="Chromosome 4"/>
</dbReference>
<dbReference type="EMBL" id="OZ022408">
    <property type="protein sequence ID" value="CAK9439302.1"/>
    <property type="molecule type" value="Genomic_DNA"/>
</dbReference>
<dbReference type="PANTHER" id="PTHR13779:SF7">
    <property type="entry name" value="ATPASE WRNIP1"/>
    <property type="match status" value="1"/>
</dbReference>
<dbReference type="SUPFAM" id="SSF52540">
    <property type="entry name" value="P-loop containing nucleoside triphosphate hydrolases"/>
    <property type="match status" value="1"/>
</dbReference>
<keyword evidence="4" id="KW-1185">Reference proteome</keyword>
<dbReference type="InterPro" id="IPR003593">
    <property type="entry name" value="AAA+_ATPase"/>
</dbReference>
<dbReference type="Gene3D" id="1.10.8.60">
    <property type="match status" value="1"/>
</dbReference>
<reference evidence="3 4" key="1">
    <citation type="submission" date="2024-03" db="EMBL/GenBank/DDBJ databases">
        <authorList>
            <person name="Brejova B."/>
        </authorList>
    </citation>
    <scope>NUCLEOTIDE SEQUENCE [LARGE SCALE GENOMIC DNA]</scope>
    <source>
        <strain evidence="3 4">CBS 14171</strain>
    </source>
</reference>
<dbReference type="CDD" id="cd00009">
    <property type="entry name" value="AAA"/>
    <property type="match status" value="1"/>
</dbReference>
<gene>
    <name evidence="3" type="ORF">LODBEIA_P34900</name>
</gene>
<evidence type="ECO:0000313" key="3">
    <source>
        <dbReference type="EMBL" id="CAK9439302.1"/>
    </source>
</evidence>
<proteinExistence type="predicted"/>
<evidence type="ECO:0000259" key="2">
    <source>
        <dbReference type="SMART" id="SM00382"/>
    </source>
</evidence>
<protein>
    <recommendedName>
        <fullName evidence="2">AAA+ ATPase domain-containing protein</fullName>
    </recommendedName>
</protein>
<dbReference type="Gene3D" id="3.40.50.300">
    <property type="entry name" value="P-loop containing nucleotide triphosphate hydrolases"/>
    <property type="match status" value="1"/>
</dbReference>
<dbReference type="GeneID" id="92208686"/>
<feature type="compositionally biased region" description="Basic and acidic residues" evidence="1">
    <location>
        <begin position="319"/>
        <end position="332"/>
    </location>
</feature>